<accession>A0A3G4ZZV0</accession>
<protein>
    <recommendedName>
        <fullName evidence="4">Ankyrin repeat protein</fullName>
    </recommendedName>
</protein>
<dbReference type="Pfam" id="PF00023">
    <property type="entry name" value="Ank"/>
    <property type="match status" value="1"/>
</dbReference>
<reference evidence="3" key="1">
    <citation type="submission" date="2018-10" db="EMBL/GenBank/DDBJ databases">
        <title>Hidden diversity of soil giant viruses.</title>
        <authorList>
            <person name="Schulz F."/>
            <person name="Alteio L."/>
            <person name="Goudeau D."/>
            <person name="Ryan E.M."/>
            <person name="Malmstrom R.R."/>
            <person name="Blanchard J."/>
            <person name="Woyke T."/>
        </authorList>
    </citation>
    <scope>NUCLEOTIDE SEQUENCE</scope>
    <source>
        <strain evidence="3">FNV1</strain>
    </source>
</reference>
<keyword evidence="2" id="KW-0040">ANK repeat</keyword>
<dbReference type="InterPro" id="IPR002110">
    <property type="entry name" value="Ankyrin_rpt"/>
</dbReference>
<gene>
    <name evidence="3" type="ORF">Faunusvirus21_5</name>
</gene>
<name>A0A3G4ZZV0_9VIRU</name>
<organism evidence="3">
    <name type="scientific">Faunusvirus sp</name>
    <dbReference type="NCBI Taxonomy" id="2487766"/>
    <lineage>
        <taxon>Viruses</taxon>
        <taxon>Varidnaviria</taxon>
        <taxon>Bamfordvirae</taxon>
        <taxon>Nucleocytoviricota</taxon>
        <taxon>Megaviricetes</taxon>
        <taxon>Imitervirales</taxon>
        <taxon>Mimiviridae</taxon>
    </lineage>
</organism>
<dbReference type="SMART" id="SM00248">
    <property type="entry name" value="ANK"/>
    <property type="match status" value="4"/>
</dbReference>
<dbReference type="PANTHER" id="PTHR24198:SF165">
    <property type="entry name" value="ANKYRIN REPEAT-CONTAINING PROTEIN-RELATED"/>
    <property type="match status" value="1"/>
</dbReference>
<evidence type="ECO:0008006" key="4">
    <source>
        <dbReference type="Google" id="ProtNLM"/>
    </source>
</evidence>
<keyword evidence="1" id="KW-0677">Repeat</keyword>
<sequence length="360" mass="40925">MGIKSSKDKSAENIIINLQSDAISKTGKVSTAQMADLEKTEYQKCPERFKLLKACRCKLDKTAIYILDNEQPNINFKYSVNNNTALIYAVDNCMQNVVTKLLEMKADPNIVNTKKRTAIYYAICRLCDDDTAKIYDDIAMTLAQHGADIGDSHYITFALRSKLWNFARLLLTKMDCTVGINKYAAILMAERKPVTTKYCVSGKIVPVSSYDIFASIPDDIFEKIICQIDFNAVNKSGLSFVFAVHIDHIELAKKIINIIQNNHLNFDPNIIHVHKRSQRHIDADKYTPDRLTWSATLLSAACKQDEEEFAIQLVKLGADPTLQVCPYMRSKLKDMTPIDFALYNKMDNFIKYIVERGYTI</sequence>
<dbReference type="PANTHER" id="PTHR24198">
    <property type="entry name" value="ANKYRIN REPEAT AND PROTEIN KINASE DOMAIN-CONTAINING PROTEIN"/>
    <property type="match status" value="1"/>
</dbReference>
<evidence type="ECO:0000256" key="1">
    <source>
        <dbReference type="ARBA" id="ARBA00022737"/>
    </source>
</evidence>
<evidence type="ECO:0000313" key="3">
    <source>
        <dbReference type="EMBL" id="AYV79541.1"/>
    </source>
</evidence>
<dbReference type="Gene3D" id="1.25.40.20">
    <property type="entry name" value="Ankyrin repeat-containing domain"/>
    <property type="match status" value="2"/>
</dbReference>
<evidence type="ECO:0000256" key="2">
    <source>
        <dbReference type="ARBA" id="ARBA00023043"/>
    </source>
</evidence>
<dbReference type="InterPro" id="IPR036770">
    <property type="entry name" value="Ankyrin_rpt-contain_sf"/>
</dbReference>
<dbReference type="SUPFAM" id="SSF48403">
    <property type="entry name" value="Ankyrin repeat"/>
    <property type="match status" value="1"/>
</dbReference>
<proteinExistence type="predicted"/>
<dbReference type="EMBL" id="MK072152">
    <property type="protein sequence ID" value="AYV79541.1"/>
    <property type="molecule type" value="Genomic_DNA"/>
</dbReference>